<feature type="repeat" description="ANK" evidence="3">
    <location>
        <begin position="1295"/>
        <end position="1327"/>
    </location>
</feature>
<feature type="repeat" description="ANK" evidence="3">
    <location>
        <begin position="834"/>
        <end position="866"/>
    </location>
</feature>
<keyword evidence="6" id="KW-1185">Reference proteome</keyword>
<name>A0A8B6CF43_MYTGA</name>
<organism evidence="5 6">
    <name type="scientific">Mytilus galloprovincialis</name>
    <name type="common">Mediterranean mussel</name>
    <dbReference type="NCBI Taxonomy" id="29158"/>
    <lineage>
        <taxon>Eukaryota</taxon>
        <taxon>Metazoa</taxon>
        <taxon>Spiralia</taxon>
        <taxon>Lophotrochozoa</taxon>
        <taxon>Mollusca</taxon>
        <taxon>Bivalvia</taxon>
        <taxon>Autobranchia</taxon>
        <taxon>Pteriomorphia</taxon>
        <taxon>Mytilida</taxon>
        <taxon>Mytiloidea</taxon>
        <taxon>Mytilidae</taxon>
        <taxon>Mytilinae</taxon>
        <taxon>Mytilus</taxon>
    </lineage>
</organism>
<dbReference type="Gene3D" id="1.25.40.20">
    <property type="entry name" value="Ankyrin repeat-containing domain"/>
    <property type="match status" value="7"/>
</dbReference>
<dbReference type="PROSITE" id="PS50088">
    <property type="entry name" value="ANK_REPEAT"/>
    <property type="match status" value="19"/>
</dbReference>
<keyword evidence="1" id="KW-0677">Repeat</keyword>
<feature type="repeat" description="ANK" evidence="3">
    <location>
        <begin position="998"/>
        <end position="1030"/>
    </location>
</feature>
<evidence type="ECO:0000259" key="4">
    <source>
        <dbReference type="Pfam" id="PF20720"/>
    </source>
</evidence>
<feature type="repeat" description="ANK" evidence="3">
    <location>
        <begin position="867"/>
        <end position="899"/>
    </location>
</feature>
<feature type="repeat" description="ANK" evidence="3">
    <location>
        <begin position="933"/>
        <end position="965"/>
    </location>
</feature>
<feature type="repeat" description="ANK" evidence="3">
    <location>
        <begin position="965"/>
        <end position="997"/>
    </location>
</feature>
<evidence type="ECO:0000313" key="6">
    <source>
        <dbReference type="Proteomes" id="UP000596742"/>
    </source>
</evidence>
<feature type="repeat" description="ANK" evidence="3">
    <location>
        <begin position="1031"/>
        <end position="1063"/>
    </location>
</feature>
<dbReference type="InterPro" id="IPR027417">
    <property type="entry name" value="P-loop_NTPase"/>
</dbReference>
<feature type="repeat" description="ANK" evidence="3">
    <location>
        <begin position="1097"/>
        <end position="1129"/>
    </location>
</feature>
<reference evidence="5" key="1">
    <citation type="submission" date="2018-11" db="EMBL/GenBank/DDBJ databases">
        <authorList>
            <person name="Alioto T."/>
            <person name="Alioto T."/>
        </authorList>
    </citation>
    <scope>NUCLEOTIDE SEQUENCE</scope>
</reference>
<feature type="repeat" description="ANK" evidence="3">
    <location>
        <begin position="768"/>
        <end position="800"/>
    </location>
</feature>
<dbReference type="PROSITE" id="PS50297">
    <property type="entry name" value="ANK_REP_REGION"/>
    <property type="match status" value="16"/>
</dbReference>
<dbReference type="PANTHER" id="PTHR23206:SF7">
    <property type="entry name" value="PROTEIN KINASE DOMAIN-CONTAINING PROTEIN"/>
    <property type="match status" value="1"/>
</dbReference>
<keyword evidence="2 3" id="KW-0040">ANK repeat</keyword>
<evidence type="ECO:0000256" key="1">
    <source>
        <dbReference type="ARBA" id="ARBA00022737"/>
    </source>
</evidence>
<dbReference type="SUPFAM" id="SSF48403">
    <property type="entry name" value="Ankyrin repeat"/>
    <property type="match status" value="2"/>
</dbReference>
<sequence>MDIFVLVGILDFDDDVKRWVVIGICLNSVLSPALRKYITPIVDQMYKSLVKQYHIDNQQFQNYLKKYPPTNTMLNYEPINDNKKLYGRHTWKYDYDVKNPVDLSKLFLQTHMAQYVAFDETCDASALLAIVINIDQFHLAVQKDANEIRTEIRNCWAHCNVLQWTPLRFNDSFQLLEKFIKNLHVNATEENRVLGDLHDWKTNGTSFINISVLGAELVGMIQNANATHQESKETTLKCLQLQKELIKIEKKIDELMTNNGKYLMENNSIDSNCCSTDETDLKKLTAYAPCSCHDAHQFDVSLWQEHDSTFFVTDIVNDIMKYLETEHFVVVIGASGMGKSAIIHHIALQICHIGGRNIIPCHSPQEVINHYKKNECSIFVIDDICGKYAVSDVDIENWINNRNKLKMMVEKGKIKILASCRLEIFNEEKVQRSLKPFISYSFDLSSKYKHSPSEKLAIAGKYMNSEDCNNLQDVLGSFAFSPLLCFLFSKYENITRHEFVNEPYNIFRSEWDELKLVDPYKYCLLFMFVISNGIINDALFNEANEDEKNKLENVCKSLKIERSTALSVIKDKLDFCVGTYVIKIGKMYKIIHDKMFDFLCYYFGKSEDMISLLIKYANIDVLIERTQLQSSQACHNRYTVVIGCKHKEEYIQRFQKDIQHDSLNIALNNVQMKYQNYRELFLRILKRISKNSIKKIIIKRDENGNNAFITVCSFGYDEIVLYFLTMGADINGKDTRLSPMTAACGSGNCSTVALLTKKGANLNKADKYGDTPLYVACFEGYENVTRLLINARAEINKATKLGVTPLFAACTAGHTCLVNILIEQGADVNYDTKYGNTPLVAACCGGFESIVKILVREGSLVNKTLENEESPLLAACQRGHENIVRLLIEHGAAINYATKSGNTSLNVACCGGYESIVQLLINKNASINTTNKINGSPLYMSCLRGYRNIVQILLENGAKANYSENNYVPLHAACFRGDYKIAKLLIAKQSEVNSLKGDGQTPLHAAVKCHNEKLVNLLVCNGANINSTYGCGFTSLYEASIAGNLQAVKILIEKGAFINVASDSGETALFVACREGHDEISDFLVENGADLNKSNCYCNTPLHIASVGRYEKIVKILVKNNADINKSNNYNETPFYIACEKGFYEIAKILMNKEMNIDETTVYGWNALYAAASAGYNEVVELLLGNGANVNQYNTFGWTPLVAACSEGHKDTVILLVNNGAVINIANSKGETPMHFACLGGYSSIFQFLLKRGTVLNIPDAQGNYPLHNACYSGDLEIVSLLLEENVDVNCYDFMKNTPLHVACDCGHDEIVQKLIEKHASVKKVNIDAETPLFVACKGGYHQIVWILLEDNFLVNVVNISGWTPLCAACKAGHYETVKILLEKGADLNKANCDEHTPFDIATFNEHDKILELLQDKGVDMFDWPD</sequence>
<evidence type="ECO:0000256" key="2">
    <source>
        <dbReference type="ARBA" id="ARBA00023043"/>
    </source>
</evidence>
<feature type="repeat" description="ANK" evidence="3">
    <location>
        <begin position="1163"/>
        <end position="1195"/>
    </location>
</feature>
<feature type="repeat" description="ANK" evidence="3">
    <location>
        <begin position="801"/>
        <end position="833"/>
    </location>
</feature>
<dbReference type="Pfam" id="PF13637">
    <property type="entry name" value="Ank_4"/>
    <property type="match status" value="1"/>
</dbReference>
<dbReference type="PRINTS" id="PR01983">
    <property type="entry name" value="NOTCH"/>
</dbReference>
<feature type="repeat" description="ANK" evidence="3">
    <location>
        <begin position="1361"/>
        <end position="1393"/>
    </location>
</feature>
<accession>A0A8B6CF43</accession>
<feature type="repeat" description="ANK" evidence="3">
    <location>
        <begin position="735"/>
        <end position="767"/>
    </location>
</feature>
<dbReference type="Pfam" id="PF12796">
    <property type="entry name" value="Ank_2"/>
    <property type="match status" value="5"/>
</dbReference>
<dbReference type="Proteomes" id="UP000596742">
    <property type="component" value="Unassembled WGS sequence"/>
</dbReference>
<evidence type="ECO:0000256" key="3">
    <source>
        <dbReference type="PROSITE-ProRule" id="PRU00023"/>
    </source>
</evidence>
<feature type="repeat" description="ANK" evidence="3">
    <location>
        <begin position="1262"/>
        <end position="1294"/>
    </location>
</feature>
<feature type="repeat" description="ANK" evidence="3">
    <location>
        <begin position="703"/>
        <end position="735"/>
    </location>
</feature>
<feature type="domain" description="Novel STAND NTPase 3" evidence="4">
    <location>
        <begin position="310"/>
        <end position="462"/>
    </location>
</feature>
<feature type="repeat" description="ANK" evidence="3">
    <location>
        <begin position="1229"/>
        <end position="1261"/>
    </location>
</feature>
<dbReference type="PANTHER" id="PTHR23206">
    <property type="entry name" value="MASK PROTEIN"/>
    <property type="match status" value="1"/>
</dbReference>
<dbReference type="InterPro" id="IPR049050">
    <property type="entry name" value="nSTAND3"/>
</dbReference>
<dbReference type="SMART" id="SM00248">
    <property type="entry name" value="ANK"/>
    <property type="match status" value="22"/>
</dbReference>
<evidence type="ECO:0000313" key="5">
    <source>
        <dbReference type="EMBL" id="VDI04423.1"/>
    </source>
</evidence>
<gene>
    <name evidence="5" type="ORF">MGAL_10B008322</name>
</gene>
<proteinExistence type="predicted"/>
<dbReference type="OrthoDB" id="4062651at2759"/>
<dbReference type="PRINTS" id="PR01415">
    <property type="entry name" value="ANKYRIN"/>
</dbReference>
<feature type="repeat" description="ANK" evidence="3">
    <location>
        <begin position="900"/>
        <end position="932"/>
    </location>
</feature>
<protein>
    <recommendedName>
        <fullName evidence="4">Novel STAND NTPase 3 domain-containing protein</fullName>
    </recommendedName>
</protein>
<dbReference type="Pfam" id="PF20720">
    <property type="entry name" value="nSTAND3"/>
    <property type="match status" value="1"/>
</dbReference>
<dbReference type="EMBL" id="UYJE01001700">
    <property type="protein sequence ID" value="VDI04423.1"/>
    <property type="molecule type" value="Genomic_DNA"/>
</dbReference>
<comment type="caution">
    <text evidence="5">The sequence shown here is derived from an EMBL/GenBank/DDBJ whole genome shotgun (WGS) entry which is preliminary data.</text>
</comment>
<dbReference type="InterPro" id="IPR002110">
    <property type="entry name" value="Ankyrin_rpt"/>
</dbReference>
<dbReference type="InterPro" id="IPR051631">
    <property type="entry name" value="Ankyrin-KH/SAM_domain"/>
</dbReference>
<dbReference type="Pfam" id="PF00023">
    <property type="entry name" value="Ank"/>
    <property type="match status" value="3"/>
</dbReference>
<dbReference type="InterPro" id="IPR036770">
    <property type="entry name" value="Ankyrin_rpt-contain_sf"/>
</dbReference>
<feature type="repeat" description="ANK" evidence="3">
    <location>
        <begin position="1196"/>
        <end position="1228"/>
    </location>
</feature>
<dbReference type="SUPFAM" id="SSF52540">
    <property type="entry name" value="P-loop containing nucleoside triphosphate hydrolases"/>
    <property type="match status" value="1"/>
</dbReference>
<feature type="repeat" description="ANK" evidence="3">
    <location>
        <begin position="1064"/>
        <end position="1096"/>
    </location>
</feature>